<dbReference type="PANTHER" id="PTHR24365">
    <property type="entry name" value="TOLL-LIKE RECEPTOR"/>
    <property type="match status" value="1"/>
</dbReference>
<keyword evidence="8" id="KW-0325">Glycoprotein</keyword>
<accession>A0A1I8G6G8</accession>
<keyword evidence="2" id="KW-0433">Leucine-rich repeat</keyword>
<dbReference type="WBParaSite" id="maker-uti_cns_0001026-snap-gene-0.5-mRNA-1">
    <property type="protein sequence ID" value="maker-uti_cns_0001026-snap-gene-0.5-mRNA-1"/>
    <property type="gene ID" value="maker-uti_cns_0001026-snap-gene-0.5"/>
</dbReference>
<keyword evidence="9" id="KW-1185">Reference proteome</keyword>
<evidence type="ECO:0000313" key="10">
    <source>
        <dbReference type="WBParaSite" id="maker-uti_cns_0001026-snap-gene-0.5-mRNA-1"/>
    </source>
</evidence>
<keyword evidence="6" id="KW-1133">Transmembrane helix</keyword>
<dbReference type="InterPro" id="IPR032675">
    <property type="entry name" value="LRR_dom_sf"/>
</dbReference>
<dbReference type="Proteomes" id="UP000095280">
    <property type="component" value="Unplaced"/>
</dbReference>
<dbReference type="GO" id="GO:0005886">
    <property type="term" value="C:plasma membrane"/>
    <property type="evidence" value="ECO:0007669"/>
    <property type="project" value="TreeGrafter"/>
</dbReference>
<evidence type="ECO:0000256" key="4">
    <source>
        <dbReference type="ARBA" id="ARBA00022729"/>
    </source>
</evidence>
<dbReference type="PANTHER" id="PTHR24365:SF541">
    <property type="entry name" value="PROTEIN TOLL-RELATED"/>
    <property type="match status" value="1"/>
</dbReference>
<dbReference type="GO" id="GO:0007165">
    <property type="term" value="P:signal transduction"/>
    <property type="evidence" value="ECO:0007669"/>
    <property type="project" value="TreeGrafter"/>
</dbReference>
<reference evidence="10" key="1">
    <citation type="submission" date="2016-11" db="UniProtKB">
        <authorList>
            <consortium name="WormBaseParasite"/>
        </authorList>
    </citation>
    <scope>IDENTIFICATION</scope>
</reference>
<evidence type="ECO:0000256" key="2">
    <source>
        <dbReference type="ARBA" id="ARBA00022614"/>
    </source>
</evidence>
<evidence type="ECO:0000256" key="6">
    <source>
        <dbReference type="ARBA" id="ARBA00022989"/>
    </source>
</evidence>
<evidence type="ECO:0000256" key="5">
    <source>
        <dbReference type="ARBA" id="ARBA00022737"/>
    </source>
</evidence>
<dbReference type="InterPro" id="IPR003591">
    <property type="entry name" value="Leu-rich_rpt_typical-subtyp"/>
</dbReference>
<evidence type="ECO:0000256" key="1">
    <source>
        <dbReference type="ARBA" id="ARBA00004167"/>
    </source>
</evidence>
<proteinExistence type="predicted"/>
<protein>
    <submittedName>
        <fullName evidence="10">C-type lectin domain-containing protein</fullName>
    </submittedName>
</protein>
<name>A0A1I8G6G8_9PLAT</name>
<keyword evidence="7" id="KW-0472">Membrane</keyword>
<comment type="subcellular location">
    <subcellularLocation>
        <location evidence="1">Membrane</location>
        <topology evidence="1">Single-pass membrane protein</topology>
    </subcellularLocation>
</comment>
<evidence type="ECO:0000256" key="7">
    <source>
        <dbReference type="ARBA" id="ARBA00023136"/>
    </source>
</evidence>
<keyword evidence="5" id="KW-0677">Repeat</keyword>
<evidence type="ECO:0000313" key="9">
    <source>
        <dbReference type="Proteomes" id="UP000095280"/>
    </source>
</evidence>
<dbReference type="Pfam" id="PF13855">
    <property type="entry name" value="LRR_8"/>
    <property type="match status" value="1"/>
</dbReference>
<dbReference type="InterPro" id="IPR001611">
    <property type="entry name" value="Leu-rich_rpt"/>
</dbReference>
<evidence type="ECO:0000256" key="3">
    <source>
        <dbReference type="ARBA" id="ARBA00022692"/>
    </source>
</evidence>
<keyword evidence="4" id="KW-0732">Signal</keyword>
<dbReference type="SMART" id="SM00369">
    <property type="entry name" value="LRR_TYP"/>
    <property type="match status" value="3"/>
</dbReference>
<evidence type="ECO:0000256" key="8">
    <source>
        <dbReference type="ARBA" id="ARBA00023180"/>
    </source>
</evidence>
<dbReference type="PROSITE" id="PS51450">
    <property type="entry name" value="LRR"/>
    <property type="match status" value="3"/>
</dbReference>
<keyword evidence="3" id="KW-0812">Transmembrane</keyword>
<dbReference type="GO" id="GO:0038023">
    <property type="term" value="F:signaling receptor activity"/>
    <property type="evidence" value="ECO:0007669"/>
    <property type="project" value="TreeGrafter"/>
</dbReference>
<dbReference type="SUPFAM" id="SSF52058">
    <property type="entry name" value="L domain-like"/>
    <property type="match status" value="1"/>
</dbReference>
<sequence length="2221" mass="240712">CGSPATFEAATSAARTFKEAAAVCKGVSKELPFSETDVTTVLASGDSIWVNAFEYQPWNWSDGQSIFNEKSPIGDALAVQLLQSPNVRYNQEQCAYIQVDSTNNVATLSLVIDSCNMNESVVCQFNSTKCSGVPRYDYGYISGTVSNNQTDSSFSVDVLNGSCPMDLGTEFATQSAVFFSCINYNTTYVGNETTMVQSQCSMSGHGPDWSPIMNSNLCVSNFCDTRQVVDYSYPNNIVYLNASAADGSSLGNDKPYIENGTKMTLSCKPGARLVKVDDNFEKGNAISNEVTCLQSSWTYSVASFSNSTTIQVCDKTTSDTKLLKCEPIRCNTSDFKYLKSIDDRIGKLFLDQNEMLTVNCTTNASAVFNLHPSLNIKCILTGDYTYGYAISNVFMGTNVTQIWDNSNLTLLDETIDTVCRSTEFLACPRNHTWLSESALEITSLSTSWPGYTSSSSAFPPNSTLTLRCIEPRVSDRLWTSIGETSTMWCPMTKADASLQWEGPSLSCNYETCPSPESLFPPMSMATGLKSNLSDAWIAYYNSSKFPPASQILINCSLDVSVFQILYCNDSGQWVPVQYSYVNDTLDLCIGSYINCSMATTPTPVPTTTLVVETTTETPTETTEDTTTVTSNATTAMSQPGALLLLLLLASASVVSVAEGSCSQTVCPSNTDWCHRFHLVSTTPAACSTPPTACQFLNLTTLQILRSHINELMTSESGSFWVGATSAPSPATLGACWSHSLSQVASIPVTGGATGTLVTVKRGASGEVTYSFANHGDSNNAICEVPIANSDAITTGDKLCYPEVNKCFFPNVTAAPMSTHFTNCGGIAMAKVATAANAREEAALLDYFNYLPKSDTTNYFINAAVCSLPYTFNSTGEVLPMTESWSYAPTTKIRDLSQLACAMINASNALNWEQCPASPTSYICYEEILTDTTELGAISAPAVSDQICQNDYCHSFWPMAPNPGISYEKAKQKCNSSMPMRNGLLELLGESSLLPFRVVNASSTSKYFTGIKKSALSARQFMWNASTFSSLSVTSGASDDAKHCIIATKSASALSYSVADCNVQQSTKVACGSPATFEAATSAARTFKEAAAVCKGVSKELPFSETDVTNVLTSDGSIWVNAFEYQPWNWSDGQSIFNEKSPIGDALAVQLLQSPNVRYNQEQCAYIQVDSTNNVATLSLVIDSCNMNESVVCQFNSTKCSGVPRYDYGYISGTVSNNQTDSSFSVDVLNGSCPMDLGTEFATQSAVFFSCINYNTTYVGNETTMVQSQCSMSGHGPDWSPIMNSNLCVSNFCDTRQVVDYSYPNNIVYLNASAADGSSLGNDKPYIENGTKMTLSCKPGARLVKVDDNFEKGNAISNEVTCLQSSWTYSVASFSNSTTIQVCDKTTSDTKLLKCEPIRCNTSDFKYLKSIDDRIGKLFLDQNEMLTVNCTTNASAVFNLHPSLNIKCILTGDYTYGYAISNVFMGTNVTQIWDNSNITLLDETIDAVCRSTEFLACPRNHTWLSESALEITSLSTSWPGYTSSSSAFPPNSTLTLRCIEPRVSDRLWTSIGETSTMWCPMTKADASLQWEGPSLSCNYETCPSPESLFPPMSMATGLKSNLSDAWIAYYNSSKFPPASQILINCSLDVSVFQILYCNDSGQWVPVQYSYVNDTLDLCIGSYINCSMATTPTPVPTTTLVVETTTETPTETTEDTTTVTSNATTTKLKQNAYQTVRTHGLDMALAFHLAFLLVFSTGPLTEAFNCPSEQGKYKCRCVNATKLVDCANLKLNGTPSDLPVDVVYLDLSNNLISDLGGLVDLTNLKTLQLSNNHISTWNSSWLTGMPLLEELTLSQNQLKKPPDLLCSQLPALKHLHLGSNQLSSKFPEDYSHCLKLSRLTLSNNPYESIDNSTLCSLAGLPEHEVAKPPHPQLLSLKLNKLKLKSAQPGSLACLSHRLQSLDLGQNSLPQPVLEGLVGGSCLSLLATLNLRHSRQLGAVSTALLNCSKSLQVLMLDASSNFIELHTEALALAPNLRLLYLNRTGIRGWNGNCLNQLRQLHALDLSFTPITTVGGRNGSDTNPLRLLTDSKNFKQLSLTNASLECDCSLYWLWQLLRDSPAVRAKIVGGADSLTCTGPPLALGARLTQFDGLSECVGFFTRRNVIILASCGAGLASALSAGAPSQEPPQLVFSGASSAASSVDDLRDPLVSPNIGRRGGARQESIWIRLRRFLRERRDASSLPG</sequence>
<organism evidence="9 10">
    <name type="scientific">Macrostomum lignano</name>
    <dbReference type="NCBI Taxonomy" id="282301"/>
    <lineage>
        <taxon>Eukaryota</taxon>
        <taxon>Metazoa</taxon>
        <taxon>Spiralia</taxon>
        <taxon>Lophotrochozoa</taxon>
        <taxon>Platyhelminthes</taxon>
        <taxon>Rhabditophora</taxon>
        <taxon>Macrostomorpha</taxon>
        <taxon>Macrostomida</taxon>
        <taxon>Macrostomidae</taxon>
        <taxon>Macrostomum</taxon>
    </lineage>
</organism>
<dbReference type="Gene3D" id="3.80.10.10">
    <property type="entry name" value="Ribonuclease Inhibitor"/>
    <property type="match status" value="2"/>
</dbReference>